<name>A0A839JZ07_9FIRM</name>
<accession>A0A839JZ07</accession>
<dbReference type="Gene3D" id="2.60.40.1080">
    <property type="match status" value="1"/>
</dbReference>
<dbReference type="InterPro" id="IPR026906">
    <property type="entry name" value="LRR_5"/>
</dbReference>
<gene>
    <name evidence="1" type="ORF">H0486_06105</name>
</gene>
<sequence>MFGYELIRAKSYKAIKIILMLFLFVAIIRTSSIVYAKEEAVYKDDIYCYQITNETKKEVTLIGVELQNEQKELSIPGKVTINGVEYTVRNVDINFRYYTNADYKDNYRKVTKLNVEETFSGIISSPVYVFPNVTCIEFFGKTILPEKVDVEIVNNDTNLDVLYLVPSGMEKEYEKVIHQVMNYSVYSDIYEHNIPMTPTIATSLNDNMEYGCFQKDGFIYQVTKPAGEGVGEVQLIGITNMLYVSYVSLPDTVTNNGYTYRLTKLCKFGLVGCKATVVIVPNSVTKMESDVFGIDVELLFLSKNCKVIPSRLITDENYESRLRFVYVPEGVTTLSEDAFNFTNLNKSSIILPTSLKSIGKRSVYGCKLVTFLNKKPIANIASAVKNGTTVKVNQTAIKKYKSILGTKISVVAAKNITKSTKLSINTTSLKMKVSQKKTLKGSLTKGSNETIYWLSSDNDILEVSDKGVIKTKSKGTAYVVAYTRTSGLRKVVKVTVTN</sequence>
<organism evidence="1 2">
    <name type="scientific">Variimorphobacter saccharofermentans</name>
    <dbReference type="NCBI Taxonomy" id="2755051"/>
    <lineage>
        <taxon>Bacteria</taxon>
        <taxon>Bacillati</taxon>
        <taxon>Bacillota</taxon>
        <taxon>Clostridia</taxon>
        <taxon>Lachnospirales</taxon>
        <taxon>Lachnospiraceae</taxon>
        <taxon>Variimorphobacter</taxon>
    </lineage>
</organism>
<reference evidence="1 2" key="1">
    <citation type="submission" date="2020-07" db="EMBL/GenBank/DDBJ databases">
        <title>Characterization and genome sequencing of isolate MD1, a novel member within the family Lachnospiraceae.</title>
        <authorList>
            <person name="Rettenmaier R."/>
            <person name="Di Bello L."/>
            <person name="Zinser C."/>
            <person name="Scheitz K."/>
            <person name="Liebl W."/>
            <person name="Zverlov V."/>
        </authorList>
    </citation>
    <scope>NUCLEOTIDE SEQUENCE [LARGE SCALE GENOMIC DNA]</scope>
    <source>
        <strain evidence="1 2">MD1</strain>
    </source>
</reference>
<comment type="caution">
    <text evidence="1">The sequence shown here is derived from an EMBL/GenBank/DDBJ whole genome shotgun (WGS) entry which is preliminary data.</text>
</comment>
<evidence type="ECO:0000313" key="1">
    <source>
        <dbReference type="EMBL" id="MBB2182447.1"/>
    </source>
</evidence>
<dbReference type="EMBL" id="JACEGA010000001">
    <property type="protein sequence ID" value="MBB2182447.1"/>
    <property type="molecule type" value="Genomic_DNA"/>
</dbReference>
<dbReference type="InterPro" id="IPR008964">
    <property type="entry name" value="Invasin/intimin_cell_adhesion"/>
</dbReference>
<dbReference type="InterPro" id="IPR032675">
    <property type="entry name" value="LRR_dom_sf"/>
</dbReference>
<keyword evidence="2" id="KW-1185">Reference proteome</keyword>
<dbReference type="Proteomes" id="UP000574276">
    <property type="component" value="Unassembled WGS sequence"/>
</dbReference>
<dbReference type="Pfam" id="PF13306">
    <property type="entry name" value="LRR_5"/>
    <property type="match status" value="1"/>
</dbReference>
<protein>
    <submittedName>
        <fullName evidence="1">Leucine-rich repeat protein</fullName>
    </submittedName>
</protein>
<dbReference type="SUPFAM" id="SSF49373">
    <property type="entry name" value="Invasin/intimin cell-adhesion fragments"/>
    <property type="match status" value="1"/>
</dbReference>
<dbReference type="RefSeq" id="WP_228352169.1">
    <property type="nucleotide sequence ID" value="NZ_JACEGA010000001.1"/>
</dbReference>
<dbReference type="AlphaFoldDB" id="A0A839JZ07"/>
<proteinExistence type="predicted"/>
<evidence type="ECO:0000313" key="2">
    <source>
        <dbReference type="Proteomes" id="UP000574276"/>
    </source>
</evidence>
<dbReference type="Gene3D" id="3.80.10.10">
    <property type="entry name" value="Ribonuclease Inhibitor"/>
    <property type="match status" value="1"/>
</dbReference>